<dbReference type="EMBL" id="JBHUHT010000013">
    <property type="protein sequence ID" value="MFD2096856.1"/>
    <property type="molecule type" value="Genomic_DNA"/>
</dbReference>
<evidence type="ECO:0000313" key="2">
    <source>
        <dbReference type="EMBL" id="MFD2096856.1"/>
    </source>
</evidence>
<name>A0ABW4XMP9_9GAMM</name>
<reference evidence="3" key="1">
    <citation type="journal article" date="2019" name="Int. J. Syst. Evol. Microbiol.">
        <title>The Global Catalogue of Microorganisms (GCM) 10K type strain sequencing project: providing services to taxonomists for standard genome sequencing and annotation.</title>
        <authorList>
            <consortium name="The Broad Institute Genomics Platform"/>
            <consortium name="The Broad Institute Genome Sequencing Center for Infectious Disease"/>
            <person name="Wu L."/>
            <person name="Ma J."/>
        </authorList>
    </citation>
    <scope>NUCLEOTIDE SEQUENCE [LARGE SCALE GENOMIC DNA]</scope>
    <source>
        <strain evidence="3">CGMCC 1.10992</strain>
    </source>
</reference>
<evidence type="ECO:0000313" key="3">
    <source>
        <dbReference type="Proteomes" id="UP001597380"/>
    </source>
</evidence>
<accession>A0ABW4XMP9</accession>
<organism evidence="2 3">
    <name type="scientific">Corallincola platygyrae</name>
    <dbReference type="NCBI Taxonomy" id="1193278"/>
    <lineage>
        <taxon>Bacteria</taxon>
        <taxon>Pseudomonadati</taxon>
        <taxon>Pseudomonadota</taxon>
        <taxon>Gammaproteobacteria</taxon>
        <taxon>Alteromonadales</taxon>
        <taxon>Psychromonadaceae</taxon>
        <taxon>Corallincola</taxon>
    </lineage>
</organism>
<protein>
    <submittedName>
        <fullName evidence="2">Peptidoglycan-binding protein</fullName>
    </submittedName>
</protein>
<dbReference type="InterPro" id="IPR045361">
    <property type="entry name" value="CIS_tube_prot_N"/>
</dbReference>
<dbReference type="Pfam" id="PF19266">
    <property type="entry name" value="CIS_tube"/>
    <property type="match status" value="1"/>
</dbReference>
<dbReference type="RefSeq" id="WP_345339561.1">
    <property type="nucleotide sequence ID" value="NZ_BAABLI010000009.1"/>
</dbReference>
<comment type="caution">
    <text evidence="2">The sequence shown here is derived from an EMBL/GenBank/DDBJ whole genome shotgun (WGS) entry which is preliminary data.</text>
</comment>
<evidence type="ECO:0000259" key="1">
    <source>
        <dbReference type="Pfam" id="PF19266"/>
    </source>
</evidence>
<keyword evidence="3" id="KW-1185">Reference proteome</keyword>
<dbReference type="Proteomes" id="UP001597380">
    <property type="component" value="Unassembled WGS sequence"/>
</dbReference>
<gene>
    <name evidence="2" type="ORF">ACFSJ3_12735</name>
</gene>
<feature type="domain" description="Contractile injection system tube protein N-terminal" evidence="1">
    <location>
        <begin position="4"/>
        <end position="156"/>
    </location>
</feature>
<sequence length="221" mass="24452">MPGELEKLKIQAYTEADYSGSVLSEFHAYVNPSELTLAYEMEYDSAQGSGTTGSRMEFKQVKPGDLSLSFFIDGTGANGNLVDVQEQVEAFKSTTGYNGDIHRPNYLIVAWGTMEVRRCILKSASVAYKLFRPSGEPLRAVISATFTDNSDDETRVAEAQDQSPDLTHQRIFRSGDSLPMLCHQIYGNASYYPQVARINGLSSFRNIAPGTRLVFPPLEKT</sequence>
<proteinExistence type="predicted"/>